<dbReference type="EMBL" id="JABVEC010000038">
    <property type="protein sequence ID" value="MBC6470211.1"/>
    <property type="molecule type" value="Genomic_DNA"/>
</dbReference>
<dbReference type="Gene3D" id="3.10.450.50">
    <property type="match status" value="1"/>
</dbReference>
<dbReference type="Proteomes" id="UP000805614">
    <property type="component" value="Unassembled WGS sequence"/>
</dbReference>
<comment type="caution">
    <text evidence="2">The sequence shown here is derived from an EMBL/GenBank/DDBJ whole genome shotgun (WGS) entry which is preliminary data.</text>
</comment>
<dbReference type="InterPro" id="IPR006311">
    <property type="entry name" value="TAT_signal"/>
</dbReference>
<dbReference type="Pfam" id="PF12680">
    <property type="entry name" value="SnoaL_2"/>
    <property type="match status" value="1"/>
</dbReference>
<evidence type="ECO:0000313" key="2">
    <source>
        <dbReference type="EMBL" id="MBC6470211.1"/>
    </source>
</evidence>
<reference evidence="2 3" key="1">
    <citation type="submission" date="2020-06" db="EMBL/GenBank/DDBJ databases">
        <title>Actinomadura xiongansis sp. nov., isolated from soil of Baiyangdian.</title>
        <authorList>
            <person name="Zhang X."/>
        </authorList>
    </citation>
    <scope>NUCLEOTIDE SEQUENCE [LARGE SCALE GENOMIC DNA]</scope>
    <source>
        <strain evidence="2 3">HBUM206468</strain>
    </source>
</reference>
<dbReference type="RefSeq" id="WP_187247259.1">
    <property type="nucleotide sequence ID" value="NZ_BAAAOK010000005.1"/>
</dbReference>
<dbReference type="SUPFAM" id="SSF54427">
    <property type="entry name" value="NTF2-like"/>
    <property type="match status" value="1"/>
</dbReference>
<dbReference type="InterPro" id="IPR032710">
    <property type="entry name" value="NTF2-like_dom_sf"/>
</dbReference>
<accession>A0ABR7LZK5</accession>
<gene>
    <name evidence="2" type="ORF">HKK74_32680</name>
</gene>
<dbReference type="PROSITE" id="PS51318">
    <property type="entry name" value="TAT"/>
    <property type="match status" value="1"/>
</dbReference>
<evidence type="ECO:0000259" key="1">
    <source>
        <dbReference type="Pfam" id="PF12680"/>
    </source>
</evidence>
<dbReference type="InterPro" id="IPR037401">
    <property type="entry name" value="SnoaL-like"/>
</dbReference>
<name>A0ABR7LZK5_9ACTN</name>
<protein>
    <submittedName>
        <fullName evidence="2">Nuclear transport factor 2 family protein</fullName>
    </submittedName>
</protein>
<organism evidence="2 3">
    <name type="scientific">Actinomadura alba</name>
    <dbReference type="NCBI Taxonomy" id="406431"/>
    <lineage>
        <taxon>Bacteria</taxon>
        <taxon>Bacillati</taxon>
        <taxon>Actinomycetota</taxon>
        <taxon>Actinomycetes</taxon>
        <taxon>Streptosporangiales</taxon>
        <taxon>Thermomonosporaceae</taxon>
        <taxon>Actinomadura</taxon>
    </lineage>
</organism>
<evidence type="ECO:0000313" key="3">
    <source>
        <dbReference type="Proteomes" id="UP000805614"/>
    </source>
</evidence>
<sequence>MTDRPAARRPDAGSRRALLGAAVGGLAGAAVLATPGHASATGSGGVRRTADRAMDRFDHGWRTGEWDPFLAVLTPRFSFWFPEGEWRGRHEGEAGRRAVAEWARFHADNGNRVIGERTGVTTMGRRVLYEYESRGGSPSTAGYLNWETIIVEVSGERISALHEYWGNVPPTGS</sequence>
<feature type="domain" description="SnoaL-like" evidence="1">
    <location>
        <begin position="56"/>
        <end position="159"/>
    </location>
</feature>
<keyword evidence="3" id="KW-1185">Reference proteome</keyword>
<proteinExistence type="predicted"/>